<dbReference type="Proteomes" id="UP000593572">
    <property type="component" value="Unassembled WGS sequence"/>
</dbReference>
<keyword evidence="2" id="KW-1185">Reference proteome</keyword>
<organism evidence="1 2">
    <name type="scientific">Gossypium lobatum</name>
    <dbReference type="NCBI Taxonomy" id="34289"/>
    <lineage>
        <taxon>Eukaryota</taxon>
        <taxon>Viridiplantae</taxon>
        <taxon>Streptophyta</taxon>
        <taxon>Embryophyta</taxon>
        <taxon>Tracheophyta</taxon>
        <taxon>Spermatophyta</taxon>
        <taxon>Magnoliopsida</taxon>
        <taxon>eudicotyledons</taxon>
        <taxon>Gunneridae</taxon>
        <taxon>Pentapetalae</taxon>
        <taxon>rosids</taxon>
        <taxon>malvids</taxon>
        <taxon>Malvales</taxon>
        <taxon>Malvaceae</taxon>
        <taxon>Malvoideae</taxon>
        <taxon>Gossypium</taxon>
    </lineage>
</organism>
<proteinExistence type="predicted"/>
<gene>
    <name evidence="1" type="ORF">Golob_026498</name>
</gene>
<evidence type="ECO:0000313" key="1">
    <source>
        <dbReference type="EMBL" id="MBA0556393.1"/>
    </source>
</evidence>
<reference evidence="1 2" key="1">
    <citation type="journal article" date="2019" name="Genome Biol. Evol.">
        <title>Insights into the evolution of the New World diploid cottons (Gossypium, subgenus Houzingenia) based on genome sequencing.</title>
        <authorList>
            <person name="Grover C.E."/>
            <person name="Arick M.A. 2nd"/>
            <person name="Thrash A."/>
            <person name="Conover J.L."/>
            <person name="Sanders W.S."/>
            <person name="Peterson D.G."/>
            <person name="Frelichowski J.E."/>
            <person name="Scheffler J.A."/>
            <person name="Scheffler B.E."/>
            <person name="Wendel J.F."/>
        </authorList>
    </citation>
    <scope>NUCLEOTIDE SEQUENCE [LARGE SCALE GENOMIC DNA]</scope>
    <source>
        <strain evidence="1">157</strain>
        <tissue evidence="1">Leaf</tissue>
    </source>
</reference>
<sequence length="69" mass="7916">WKLEGATDLVTPTPIKNTSLSEISQQQDGTVELIFNRPLRMLLIHSFDIRSTSTKFKRLNLEEESNPET</sequence>
<dbReference type="EMBL" id="JABEZX010000005">
    <property type="protein sequence ID" value="MBA0556393.1"/>
    <property type="molecule type" value="Genomic_DNA"/>
</dbReference>
<protein>
    <submittedName>
        <fullName evidence="1">Uncharacterized protein</fullName>
    </submittedName>
</protein>
<feature type="non-terminal residue" evidence="1">
    <location>
        <position position="1"/>
    </location>
</feature>
<comment type="caution">
    <text evidence="1">The sequence shown here is derived from an EMBL/GenBank/DDBJ whole genome shotgun (WGS) entry which is preliminary data.</text>
</comment>
<accession>A0A7J8LVI2</accession>
<evidence type="ECO:0000313" key="2">
    <source>
        <dbReference type="Proteomes" id="UP000593572"/>
    </source>
</evidence>
<name>A0A7J8LVI2_9ROSI</name>
<dbReference type="AlphaFoldDB" id="A0A7J8LVI2"/>